<dbReference type="PROSITE" id="PS00721">
    <property type="entry name" value="FTHFS_1"/>
    <property type="match status" value="1"/>
</dbReference>
<dbReference type="RefSeq" id="WP_082095402.1">
    <property type="nucleotide sequence ID" value="NZ_LN774769.1"/>
</dbReference>
<dbReference type="NCBIfam" id="NF010030">
    <property type="entry name" value="PRK13505.1"/>
    <property type="match status" value="1"/>
</dbReference>
<reference evidence="10" key="1">
    <citation type="submission" date="2015-01" db="EMBL/GenBank/DDBJ databases">
        <authorList>
            <person name="Andreevskaya M."/>
        </authorList>
    </citation>
    <scope>NUCLEOTIDE SEQUENCE [LARGE SCALE GENOMIC DNA]</scope>
    <source>
        <strain evidence="10">MKFS47</strain>
    </source>
</reference>
<dbReference type="GO" id="GO:0035999">
    <property type="term" value="P:tetrahydrofolate interconversion"/>
    <property type="evidence" value="ECO:0007669"/>
    <property type="project" value="UniProtKB-UniRule"/>
</dbReference>
<dbReference type="CDD" id="cd00477">
    <property type="entry name" value="FTHFS"/>
    <property type="match status" value="1"/>
</dbReference>
<evidence type="ECO:0000256" key="5">
    <source>
        <dbReference type="ARBA" id="ARBA00022840"/>
    </source>
</evidence>
<dbReference type="InterPro" id="IPR027417">
    <property type="entry name" value="P-loop_NTPase"/>
</dbReference>
<keyword evidence="2 8" id="KW-0554">One-carbon metabolism</keyword>
<dbReference type="STRING" id="1364.LP2241_20376"/>
<dbReference type="AlphaFoldDB" id="A0A0D6DW79"/>
<dbReference type="GO" id="GO:0004329">
    <property type="term" value="F:formate-tetrahydrofolate ligase activity"/>
    <property type="evidence" value="ECO:0007669"/>
    <property type="project" value="UniProtKB-UniRule"/>
</dbReference>
<comment type="similarity">
    <text evidence="7 8">Belongs to the formate--tetrahydrofolate ligase family.</text>
</comment>
<dbReference type="Gene3D" id="3.40.50.300">
    <property type="entry name" value="P-loop containing nucleotide triphosphate hydrolases"/>
    <property type="match status" value="1"/>
</dbReference>
<dbReference type="FunFam" id="3.10.410.10:FF:000001">
    <property type="entry name" value="Putative formate--tetrahydrofolate ligase"/>
    <property type="match status" value="1"/>
</dbReference>
<evidence type="ECO:0000256" key="7">
    <source>
        <dbReference type="ARBA" id="ARBA00061363"/>
    </source>
</evidence>
<dbReference type="KEGG" id="lpk:LACPI_0812"/>
<evidence type="ECO:0000256" key="1">
    <source>
        <dbReference type="ARBA" id="ARBA00004777"/>
    </source>
</evidence>
<evidence type="ECO:0000256" key="3">
    <source>
        <dbReference type="ARBA" id="ARBA00022598"/>
    </source>
</evidence>
<dbReference type="Gene3D" id="3.10.410.10">
    <property type="entry name" value="Formyltetrahydrofolate synthetase, domain 3"/>
    <property type="match status" value="1"/>
</dbReference>
<dbReference type="InterPro" id="IPR000559">
    <property type="entry name" value="Formate_THF_ligase"/>
</dbReference>
<dbReference type="Pfam" id="PF01268">
    <property type="entry name" value="FTHFS"/>
    <property type="match status" value="1"/>
</dbReference>
<dbReference type="GO" id="GO:0005524">
    <property type="term" value="F:ATP binding"/>
    <property type="evidence" value="ECO:0007669"/>
    <property type="project" value="UniProtKB-UniRule"/>
</dbReference>
<dbReference type="SUPFAM" id="SSF52540">
    <property type="entry name" value="P-loop containing nucleoside triphosphate hydrolases"/>
    <property type="match status" value="1"/>
</dbReference>
<dbReference type="HOGENOM" id="CLU_003601_3_3_9"/>
<dbReference type="Gene3D" id="3.30.1510.10">
    <property type="entry name" value="Domain 2, N(10)-formyltetrahydrofolate synthetase"/>
    <property type="match status" value="1"/>
</dbReference>
<comment type="catalytic activity">
    <reaction evidence="6 8">
        <text>(6S)-5,6,7,8-tetrahydrofolate + formate + ATP = (6R)-10-formyltetrahydrofolate + ADP + phosphate</text>
        <dbReference type="Rhea" id="RHEA:20221"/>
        <dbReference type="ChEBI" id="CHEBI:15740"/>
        <dbReference type="ChEBI" id="CHEBI:30616"/>
        <dbReference type="ChEBI" id="CHEBI:43474"/>
        <dbReference type="ChEBI" id="CHEBI:57453"/>
        <dbReference type="ChEBI" id="CHEBI:195366"/>
        <dbReference type="ChEBI" id="CHEBI:456216"/>
        <dbReference type="EC" id="6.3.4.3"/>
    </reaction>
</comment>
<gene>
    <name evidence="8 9" type="primary">fhs</name>
    <name evidence="9" type="ORF">LACPI_0812</name>
</gene>
<comment type="pathway">
    <text evidence="1 8">One-carbon metabolism; tetrahydrofolate interconversion.</text>
</comment>
<keyword evidence="3 8" id="KW-0436">Ligase</keyword>
<dbReference type="PROSITE" id="PS00722">
    <property type="entry name" value="FTHFS_2"/>
    <property type="match status" value="1"/>
</dbReference>
<dbReference type="InterPro" id="IPR020628">
    <property type="entry name" value="Formate_THF_ligase_CS"/>
</dbReference>
<evidence type="ECO:0000256" key="4">
    <source>
        <dbReference type="ARBA" id="ARBA00022741"/>
    </source>
</evidence>
<evidence type="ECO:0000313" key="9">
    <source>
        <dbReference type="EMBL" id="CEN28012.1"/>
    </source>
</evidence>
<dbReference type="EC" id="6.3.4.3" evidence="8"/>
<feature type="binding site" evidence="8">
    <location>
        <begin position="66"/>
        <end position="73"/>
    </location>
    <ligand>
        <name>ATP</name>
        <dbReference type="ChEBI" id="CHEBI:30616"/>
    </ligand>
</feature>
<evidence type="ECO:0000256" key="2">
    <source>
        <dbReference type="ARBA" id="ARBA00022563"/>
    </source>
</evidence>
<accession>A0A0D6DW79</accession>
<organism evidence="9 10">
    <name type="scientific">Pseudolactococcus piscium MKFS47</name>
    <dbReference type="NCBI Taxonomy" id="297352"/>
    <lineage>
        <taxon>Bacteria</taxon>
        <taxon>Bacillati</taxon>
        <taxon>Bacillota</taxon>
        <taxon>Bacilli</taxon>
        <taxon>Lactobacillales</taxon>
        <taxon>Streptococcaceae</taxon>
        <taxon>Pseudolactococcus</taxon>
    </lineage>
</organism>
<dbReference type="UniPathway" id="UPA00193"/>
<evidence type="ECO:0000313" key="10">
    <source>
        <dbReference type="Proteomes" id="UP000033166"/>
    </source>
</evidence>
<proteinExistence type="inferred from homology"/>
<keyword evidence="4 8" id="KW-0547">Nucleotide-binding</keyword>
<dbReference type="EMBL" id="LN774769">
    <property type="protein sequence ID" value="CEN28012.1"/>
    <property type="molecule type" value="Genomic_DNA"/>
</dbReference>
<dbReference type="FunFam" id="3.30.1510.10:FF:000001">
    <property type="entry name" value="Formate--tetrahydrofolate ligase"/>
    <property type="match status" value="1"/>
</dbReference>
<dbReference type="HAMAP" id="MF_01543">
    <property type="entry name" value="FTHFS"/>
    <property type="match status" value="1"/>
</dbReference>
<evidence type="ECO:0000256" key="8">
    <source>
        <dbReference type="HAMAP-Rule" id="MF_01543"/>
    </source>
</evidence>
<protein>
    <recommendedName>
        <fullName evidence="8">Formate--tetrahydrofolate ligase</fullName>
        <ecNumber evidence="8">6.3.4.3</ecNumber>
    </recommendedName>
    <alternativeName>
        <fullName evidence="8">Formyltetrahydrofolate synthetase</fullName>
        <shortName evidence="8">FHS</shortName>
        <shortName evidence="8">FTHFS</shortName>
    </alternativeName>
</protein>
<keyword evidence="5 8" id="KW-0067">ATP-binding</keyword>
<name>A0A0D6DW79_9LACT</name>
<evidence type="ECO:0000256" key="6">
    <source>
        <dbReference type="ARBA" id="ARBA00049033"/>
    </source>
</evidence>
<dbReference type="Proteomes" id="UP000033166">
    <property type="component" value="Chromosome I"/>
</dbReference>
<sequence length="556" mass="58867">MVKSDIEIAQASPMRVITEIAAKAGIASDAIEQYGNYKAKITFAGLNELEKHDDGKLILVTAINPTPAGEGKSTVTIGLGDALNQLGHQAMIALREPSLGPVMGVKGGAAGGGYAQVLPMEDINLHFTGDLHAITTANNAIAALLDNHIHQGNELNIDPRRIIWKRVVDLNDRQLRQIIGGLGSPVNGVPREDGFDITVASEIMAVFCLATSLDNLKARLAKIVVAYTYTREPVTVGDLEIAGAITALLKDALKPNLVQTIEGTPAFIHGGPFANIAHGCNSVLATKAALKAADFTVTEAGFGADLGGEKFLDIKTRELAKHPDAVVIVATVRALKMHGGLAKTDLEAENITALQAGFANLNRHIDNIKLYGLPVVVAINEFVTDTAAEIQALTDLLVTKEVAFSLTQVWAKGGAGGLDLAEKVVAATRQASDFNYLYALNDSIPEKIKAIVTKIYGGASVSFSKKAQTQMTAFEKQGWSNLPICMAKTQYSFSDDQTLLGAPEGFDITIRELVPKLGAGFIVALTGDIMTMPGLPKKPAALNMDVDNLGNISGLF</sequence>